<dbReference type="RefSeq" id="WP_097092289.1">
    <property type="nucleotide sequence ID" value="NZ_JALKHS010000006.1"/>
</dbReference>
<reference evidence="2 3" key="1">
    <citation type="submission" date="2022-04" db="EMBL/GenBank/DDBJ databases">
        <authorList>
            <person name="Huq M.A."/>
        </authorList>
    </citation>
    <scope>NUCLEOTIDE SEQUENCE [LARGE SCALE GENOMIC DNA]</scope>
    <source>
        <strain evidence="2 3">MAH-33</strain>
    </source>
</reference>
<feature type="region of interest" description="Disordered" evidence="1">
    <location>
        <begin position="59"/>
        <end position="80"/>
    </location>
</feature>
<name>A0ABT0DUE4_9SPHN</name>
<evidence type="ECO:0000313" key="2">
    <source>
        <dbReference type="EMBL" id="MCK0530741.1"/>
    </source>
</evidence>
<organism evidence="2 3">
    <name type="scientific">Sphingobium agri</name>
    <dbReference type="NCBI Taxonomy" id="2933566"/>
    <lineage>
        <taxon>Bacteria</taxon>
        <taxon>Pseudomonadati</taxon>
        <taxon>Pseudomonadota</taxon>
        <taxon>Alphaproteobacteria</taxon>
        <taxon>Sphingomonadales</taxon>
        <taxon>Sphingomonadaceae</taxon>
        <taxon>Sphingobium</taxon>
    </lineage>
</organism>
<accession>A0ABT0DUE4</accession>
<proteinExistence type="predicted"/>
<keyword evidence="3" id="KW-1185">Reference proteome</keyword>
<dbReference type="Proteomes" id="UP001203512">
    <property type="component" value="Unassembled WGS sequence"/>
</dbReference>
<sequence length="80" mass="8986">MSRVVNLTASVAEVERLCRTHDFRISTIEPLLSGGSRVVLLDGREADQVRVLMKKQMISGDVKRSPAHVSRQPPPSYRTR</sequence>
<protein>
    <submittedName>
        <fullName evidence="2">Uncharacterized protein</fullName>
    </submittedName>
</protein>
<dbReference type="EMBL" id="JALKHS010000006">
    <property type="protein sequence ID" value="MCK0530741.1"/>
    <property type="molecule type" value="Genomic_DNA"/>
</dbReference>
<gene>
    <name evidence="2" type="ORF">MU848_03980</name>
</gene>
<comment type="caution">
    <text evidence="2">The sequence shown here is derived from an EMBL/GenBank/DDBJ whole genome shotgun (WGS) entry which is preliminary data.</text>
</comment>
<evidence type="ECO:0000256" key="1">
    <source>
        <dbReference type="SAM" id="MobiDB-lite"/>
    </source>
</evidence>
<evidence type="ECO:0000313" key="3">
    <source>
        <dbReference type="Proteomes" id="UP001203512"/>
    </source>
</evidence>